<evidence type="ECO:0000256" key="9">
    <source>
        <dbReference type="HAMAP-Rule" id="MF_00134"/>
    </source>
</evidence>
<dbReference type="GO" id="GO:0000162">
    <property type="term" value="P:L-tryptophan biosynthetic process"/>
    <property type="evidence" value="ECO:0007669"/>
    <property type="project" value="UniProtKB-UniRule"/>
</dbReference>
<evidence type="ECO:0000256" key="2">
    <source>
        <dbReference type="ARBA" id="ARBA00004696"/>
    </source>
</evidence>
<evidence type="ECO:0000313" key="11">
    <source>
        <dbReference type="EMBL" id="PJJ31079.1"/>
    </source>
</evidence>
<dbReference type="OrthoDB" id="9804217at2"/>
<dbReference type="InterPro" id="IPR013785">
    <property type="entry name" value="Aldolase_TIM"/>
</dbReference>
<evidence type="ECO:0000259" key="10">
    <source>
        <dbReference type="Pfam" id="PF00218"/>
    </source>
</evidence>
<evidence type="ECO:0000256" key="7">
    <source>
        <dbReference type="ARBA" id="ARBA00023141"/>
    </source>
</evidence>
<dbReference type="InterPro" id="IPR013798">
    <property type="entry name" value="Indole-3-glycerol_P_synth_dom"/>
</dbReference>
<dbReference type="Gene3D" id="3.20.20.70">
    <property type="entry name" value="Aldolase class I"/>
    <property type="match status" value="1"/>
</dbReference>
<dbReference type="NCBIfam" id="NF001377">
    <property type="entry name" value="PRK00278.2-4"/>
    <property type="match status" value="1"/>
</dbReference>
<dbReference type="HAMAP" id="MF_00134_A">
    <property type="entry name" value="IGPS_A"/>
    <property type="match status" value="1"/>
</dbReference>
<proteinExistence type="inferred from homology"/>
<dbReference type="CDD" id="cd00331">
    <property type="entry name" value="IGPS"/>
    <property type="match status" value="1"/>
</dbReference>
<evidence type="ECO:0000256" key="3">
    <source>
        <dbReference type="ARBA" id="ARBA00008737"/>
    </source>
</evidence>
<dbReference type="HAMAP" id="MF_00134_B">
    <property type="entry name" value="IGPS_B"/>
    <property type="match status" value="1"/>
</dbReference>
<dbReference type="RefSeq" id="WP_100307247.1">
    <property type="nucleotide sequence ID" value="NZ_PGET01000001.1"/>
</dbReference>
<comment type="pathway">
    <text evidence="2 9">Amino-acid biosynthesis; L-tryptophan biosynthesis; L-tryptophan from chorismate: step 4/5.</text>
</comment>
<evidence type="ECO:0000256" key="1">
    <source>
        <dbReference type="ARBA" id="ARBA00001633"/>
    </source>
</evidence>
<reference evidence="11 12" key="1">
    <citation type="submission" date="2017-11" db="EMBL/GenBank/DDBJ databases">
        <title>Understudied soil microbes with underappreciated capabilities: Untangling the Clostridium saccharolyticum group.</title>
        <authorList>
            <person name="Leschine S."/>
        </authorList>
    </citation>
    <scope>NUCLEOTIDE SEQUENCE [LARGE SCALE GENOMIC DNA]</scope>
    <source>
        <strain evidence="11 12">18A</strain>
    </source>
</reference>
<dbReference type="Proteomes" id="UP000231092">
    <property type="component" value="Unassembled WGS sequence"/>
</dbReference>
<protein>
    <recommendedName>
        <fullName evidence="9">Indole-3-glycerol phosphate synthase</fullName>
        <shortName evidence="9">IGPS</shortName>
        <ecNumber evidence="9">4.1.1.48</ecNumber>
    </recommendedName>
</protein>
<evidence type="ECO:0000256" key="4">
    <source>
        <dbReference type="ARBA" id="ARBA00022605"/>
    </source>
</evidence>
<accession>A0A2M8ZCA2</accession>
<dbReference type="PANTHER" id="PTHR22854">
    <property type="entry name" value="TRYPTOPHAN BIOSYNTHESIS PROTEIN"/>
    <property type="match status" value="1"/>
</dbReference>
<sequence length="264" mass="28945">MILDVLAASSRKRVAAAKEKIPMKTMEKLALEALEKTRNISLSFEHSLSSPGISFICEIKRASPSKGLIASKFPYLEIARDYETAGADAISVLTEPEYFLGSSDYLTEISHEVKIPLLRKDFTVDPYQIYEAKAIGASAVLLICALLDTNALKEDLRLCQSLGLSALVEAHDEEEIHSALSAGARIIGVNNRNLKTFEVDFNNSLRLRSLVPTDVLFVAESGIKTESDIRFLSEAGVNAVLIGESLMRSPDKKEIINGFKRAAQ</sequence>
<evidence type="ECO:0000256" key="5">
    <source>
        <dbReference type="ARBA" id="ARBA00022793"/>
    </source>
</evidence>
<comment type="similarity">
    <text evidence="3 9">Belongs to the TrpC family.</text>
</comment>
<dbReference type="GO" id="GO:0004640">
    <property type="term" value="F:phosphoribosylanthranilate isomerase activity"/>
    <property type="evidence" value="ECO:0007669"/>
    <property type="project" value="TreeGrafter"/>
</dbReference>
<dbReference type="FunFam" id="3.20.20.70:FF:000024">
    <property type="entry name" value="Indole-3-glycerol phosphate synthase"/>
    <property type="match status" value="1"/>
</dbReference>
<keyword evidence="5 9" id="KW-0210">Decarboxylase</keyword>
<organism evidence="11 12">
    <name type="scientific">[Clostridium] celerecrescens 18A</name>
    <dbReference type="NCBI Taxonomy" id="1286362"/>
    <lineage>
        <taxon>Bacteria</taxon>
        <taxon>Bacillati</taxon>
        <taxon>Bacillota</taxon>
        <taxon>Clostridia</taxon>
        <taxon>Lachnospirales</taxon>
        <taxon>Lachnospiraceae</taxon>
        <taxon>Lacrimispora</taxon>
    </lineage>
</organism>
<dbReference type="Pfam" id="PF00218">
    <property type="entry name" value="IGPS"/>
    <property type="match status" value="1"/>
</dbReference>
<dbReference type="AlphaFoldDB" id="A0A2M8ZCA2"/>
<keyword evidence="8 9" id="KW-0456">Lyase</keyword>
<gene>
    <name evidence="9" type="primary">trpC</name>
    <name evidence="11" type="ORF">H171_4718</name>
</gene>
<dbReference type="InterPro" id="IPR001468">
    <property type="entry name" value="Indole-3-GlycerolPSynthase_CS"/>
</dbReference>
<dbReference type="EMBL" id="PGET01000001">
    <property type="protein sequence ID" value="PJJ31079.1"/>
    <property type="molecule type" value="Genomic_DNA"/>
</dbReference>
<dbReference type="SUPFAM" id="SSF51366">
    <property type="entry name" value="Ribulose-phoshate binding barrel"/>
    <property type="match status" value="1"/>
</dbReference>
<dbReference type="GO" id="GO:0004425">
    <property type="term" value="F:indole-3-glycerol-phosphate synthase activity"/>
    <property type="evidence" value="ECO:0007669"/>
    <property type="project" value="UniProtKB-UniRule"/>
</dbReference>
<dbReference type="UniPathway" id="UPA00035">
    <property type="reaction ID" value="UER00043"/>
</dbReference>
<keyword evidence="6 9" id="KW-0822">Tryptophan biosynthesis</keyword>
<dbReference type="InterPro" id="IPR011060">
    <property type="entry name" value="RibuloseP-bd_barrel"/>
</dbReference>
<evidence type="ECO:0000313" key="12">
    <source>
        <dbReference type="Proteomes" id="UP000231092"/>
    </source>
</evidence>
<evidence type="ECO:0000256" key="6">
    <source>
        <dbReference type="ARBA" id="ARBA00022822"/>
    </source>
</evidence>
<name>A0A2M8ZCA2_9FIRM</name>
<dbReference type="EC" id="4.1.1.48" evidence="9"/>
<feature type="domain" description="Indole-3-glycerol phosphate synthase" evidence="10">
    <location>
        <begin position="4"/>
        <end position="256"/>
    </location>
</feature>
<evidence type="ECO:0000256" key="8">
    <source>
        <dbReference type="ARBA" id="ARBA00023239"/>
    </source>
</evidence>
<keyword evidence="7 9" id="KW-0057">Aromatic amino acid biosynthesis</keyword>
<comment type="caution">
    <text evidence="11">The sequence shown here is derived from an EMBL/GenBank/DDBJ whole genome shotgun (WGS) entry which is preliminary data.</text>
</comment>
<dbReference type="InterPro" id="IPR045186">
    <property type="entry name" value="Indole-3-glycerol_P_synth"/>
</dbReference>
<dbReference type="PANTHER" id="PTHR22854:SF2">
    <property type="entry name" value="INDOLE-3-GLYCEROL-PHOSPHATE SYNTHASE"/>
    <property type="match status" value="1"/>
</dbReference>
<dbReference type="PROSITE" id="PS00614">
    <property type="entry name" value="IGPS"/>
    <property type="match status" value="1"/>
</dbReference>
<comment type="catalytic activity">
    <reaction evidence="1 9">
        <text>1-(2-carboxyphenylamino)-1-deoxy-D-ribulose 5-phosphate + H(+) = (1S,2R)-1-C-(indol-3-yl)glycerol 3-phosphate + CO2 + H2O</text>
        <dbReference type="Rhea" id="RHEA:23476"/>
        <dbReference type="ChEBI" id="CHEBI:15377"/>
        <dbReference type="ChEBI" id="CHEBI:15378"/>
        <dbReference type="ChEBI" id="CHEBI:16526"/>
        <dbReference type="ChEBI" id="CHEBI:58613"/>
        <dbReference type="ChEBI" id="CHEBI:58866"/>
        <dbReference type="EC" id="4.1.1.48"/>
    </reaction>
</comment>
<keyword evidence="4 9" id="KW-0028">Amino-acid biosynthesis</keyword>